<accession>A0A432UZ29</accession>
<evidence type="ECO:0008006" key="3">
    <source>
        <dbReference type="Google" id="ProtNLM"/>
    </source>
</evidence>
<keyword evidence="2" id="KW-1185">Reference proteome</keyword>
<proteinExistence type="predicted"/>
<name>A0A432UZ29_9HYPH</name>
<dbReference type="EMBL" id="RKST01000066">
    <property type="protein sequence ID" value="RUM95169.1"/>
    <property type="molecule type" value="Genomic_DNA"/>
</dbReference>
<protein>
    <recommendedName>
        <fullName evidence="3">Transcriptional regulator</fullName>
    </recommendedName>
</protein>
<evidence type="ECO:0000313" key="2">
    <source>
        <dbReference type="Proteomes" id="UP000281647"/>
    </source>
</evidence>
<dbReference type="Proteomes" id="UP000281647">
    <property type="component" value="Unassembled WGS sequence"/>
</dbReference>
<reference evidence="1 2" key="1">
    <citation type="submission" date="2018-11" db="EMBL/GenBank/DDBJ databases">
        <title>Pseudaminobacter arsenicus sp. nov., an arsenic-resistant bacterium isolated from arsenic-rich aquifers.</title>
        <authorList>
            <person name="Mu Y."/>
        </authorList>
    </citation>
    <scope>NUCLEOTIDE SEQUENCE [LARGE SCALE GENOMIC DNA]</scope>
    <source>
        <strain evidence="1 2">CB3</strain>
    </source>
</reference>
<dbReference type="OrthoDB" id="7376100at2"/>
<organism evidence="1 2">
    <name type="scientific">Borborobacter arsenicus</name>
    <dbReference type="NCBI Taxonomy" id="1851146"/>
    <lineage>
        <taxon>Bacteria</taxon>
        <taxon>Pseudomonadati</taxon>
        <taxon>Pseudomonadota</taxon>
        <taxon>Alphaproteobacteria</taxon>
        <taxon>Hyphomicrobiales</taxon>
        <taxon>Phyllobacteriaceae</taxon>
        <taxon>Borborobacter</taxon>
    </lineage>
</organism>
<evidence type="ECO:0000313" key="1">
    <source>
        <dbReference type="EMBL" id="RUM95169.1"/>
    </source>
</evidence>
<gene>
    <name evidence="1" type="ORF">EET67_24785</name>
</gene>
<dbReference type="AlphaFoldDB" id="A0A432UZ29"/>
<comment type="caution">
    <text evidence="1">The sequence shown here is derived from an EMBL/GenBank/DDBJ whole genome shotgun (WGS) entry which is preliminary data.</text>
</comment>
<sequence length="77" mass="8452">MSCEPAASIIRKFNGLKAVAEITGISSHSVMRWRYPRSKRGTGGVIPHRHADRLLAVAREKGIDLSPADFFSEGSEK</sequence>